<dbReference type="AlphaFoldDB" id="A0AAD7RIZ3"/>
<organism evidence="2 3">
    <name type="scientific">Aldrovandia affinis</name>
    <dbReference type="NCBI Taxonomy" id="143900"/>
    <lineage>
        <taxon>Eukaryota</taxon>
        <taxon>Metazoa</taxon>
        <taxon>Chordata</taxon>
        <taxon>Craniata</taxon>
        <taxon>Vertebrata</taxon>
        <taxon>Euteleostomi</taxon>
        <taxon>Actinopterygii</taxon>
        <taxon>Neopterygii</taxon>
        <taxon>Teleostei</taxon>
        <taxon>Notacanthiformes</taxon>
        <taxon>Halosauridae</taxon>
        <taxon>Aldrovandia</taxon>
    </lineage>
</organism>
<comment type="caution">
    <text evidence="2">The sequence shown here is derived from an EMBL/GenBank/DDBJ whole genome shotgun (WGS) entry which is preliminary data.</text>
</comment>
<accession>A0AAD7RIZ3</accession>
<reference evidence="2" key="1">
    <citation type="journal article" date="2023" name="Science">
        <title>Genome structures resolve the early diversification of teleost fishes.</title>
        <authorList>
            <person name="Parey E."/>
            <person name="Louis A."/>
            <person name="Montfort J."/>
            <person name="Bouchez O."/>
            <person name="Roques C."/>
            <person name="Iampietro C."/>
            <person name="Lluch J."/>
            <person name="Castinel A."/>
            <person name="Donnadieu C."/>
            <person name="Desvignes T."/>
            <person name="Floi Bucao C."/>
            <person name="Jouanno E."/>
            <person name="Wen M."/>
            <person name="Mejri S."/>
            <person name="Dirks R."/>
            <person name="Jansen H."/>
            <person name="Henkel C."/>
            <person name="Chen W.J."/>
            <person name="Zahm M."/>
            <person name="Cabau C."/>
            <person name="Klopp C."/>
            <person name="Thompson A.W."/>
            <person name="Robinson-Rechavi M."/>
            <person name="Braasch I."/>
            <person name="Lecointre G."/>
            <person name="Bobe J."/>
            <person name="Postlethwait J.H."/>
            <person name="Berthelot C."/>
            <person name="Roest Crollius H."/>
            <person name="Guiguen Y."/>
        </authorList>
    </citation>
    <scope>NUCLEOTIDE SEQUENCE</scope>
    <source>
        <strain evidence="2">NC1722</strain>
    </source>
</reference>
<feature type="compositionally biased region" description="Polar residues" evidence="1">
    <location>
        <begin position="80"/>
        <end position="94"/>
    </location>
</feature>
<dbReference type="Proteomes" id="UP001221898">
    <property type="component" value="Unassembled WGS sequence"/>
</dbReference>
<gene>
    <name evidence="2" type="ORF">AAFF_G00191000</name>
</gene>
<name>A0AAD7RIZ3_9TELE</name>
<sequence>MTKKERDHQKGSVIVRIFPGRLRWGEQMNSVSLRYGSCVVRRQREDPGKSHGRRTRWAMKEPGRGTSACGALNRDDRVTRQSQKSSGKSTGPQQARSLLAGAGRARSNACR</sequence>
<protein>
    <submittedName>
        <fullName evidence="2">Uncharacterized protein</fullName>
    </submittedName>
</protein>
<proteinExistence type="predicted"/>
<evidence type="ECO:0000256" key="1">
    <source>
        <dbReference type="SAM" id="MobiDB-lite"/>
    </source>
</evidence>
<feature type="compositionally biased region" description="Low complexity" evidence="1">
    <location>
        <begin position="95"/>
        <end position="111"/>
    </location>
</feature>
<dbReference type="EMBL" id="JAINUG010000255">
    <property type="protein sequence ID" value="KAJ8385223.1"/>
    <property type="molecule type" value="Genomic_DNA"/>
</dbReference>
<evidence type="ECO:0000313" key="3">
    <source>
        <dbReference type="Proteomes" id="UP001221898"/>
    </source>
</evidence>
<evidence type="ECO:0000313" key="2">
    <source>
        <dbReference type="EMBL" id="KAJ8385223.1"/>
    </source>
</evidence>
<feature type="region of interest" description="Disordered" evidence="1">
    <location>
        <begin position="43"/>
        <end position="111"/>
    </location>
</feature>
<keyword evidence="3" id="KW-1185">Reference proteome</keyword>